<dbReference type="Proteomes" id="UP000005756">
    <property type="component" value="Unassembled WGS sequence"/>
</dbReference>
<dbReference type="Gene3D" id="3.40.50.80">
    <property type="entry name" value="Nucleotide-binding domain of ferredoxin-NADP reductase (FNR) module"/>
    <property type="match status" value="1"/>
</dbReference>
<dbReference type="EMBL" id="JH393259">
    <property type="protein sequence ID" value="EHJ91664.1"/>
    <property type="molecule type" value="Genomic_DNA"/>
</dbReference>
<reference evidence="1 2" key="1">
    <citation type="submission" date="2011-10" db="EMBL/GenBank/DDBJ databases">
        <authorList>
            <person name="Quillaguamn J."/>
            <person name="Guzmn D."/>
            <person name="Balderrama-Subieta A."/>
            <person name="Cardona-Ortuo C."/>
            <person name="Guevara-Martnez M."/>
            <person name="Callisaya-Quispe N."/>
        </authorList>
    </citation>
    <scope>NUCLEOTIDE SEQUENCE [LARGE SCALE GENOMIC DNA]</scope>
    <source>
        <strain evidence="1 2">LC1</strain>
    </source>
</reference>
<sequence length="53" mass="5963">MLAHYLPDLKARCYFVGPQGFMTAINSALSELGIDEDRRHFEHFGPSRPLDAA</sequence>
<dbReference type="AlphaFoldDB" id="A0A7U9GF04"/>
<evidence type="ECO:0000313" key="2">
    <source>
        <dbReference type="Proteomes" id="UP000005756"/>
    </source>
</evidence>
<accession>A0A7U9GF04</accession>
<proteinExistence type="predicted"/>
<protein>
    <recommendedName>
        <fullName evidence="3">Oxidoreductase FAD/NAD(P)-binding domain-containing protein</fullName>
    </recommendedName>
</protein>
<dbReference type="InterPro" id="IPR039261">
    <property type="entry name" value="FNR_nucleotide-bd"/>
</dbReference>
<evidence type="ECO:0000313" key="1">
    <source>
        <dbReference type="EMBL" id="EHJ91664.1"/>
    </source>
</evidence>
<dbReference type="SUPFAM" id="SSF52343">
    <property type="entry name" value="Ferredoxin reductase-like, C-terminal NADP-linked domain"/>
    <property type="match status" value="1"/>
</dbReference>
<gene>
    <name evidence="1" type="ORF">KUC_3217</name>
</gene>
<name>A0A7U9GF04_9GAMM</name>
<organism evidence="1 2">
    <name type="scientific">Vreelandella boliviensis LC1</name>
    <dbReference type="NCBI Taxonomy" id="1072583"/>
    <lineage>
        <taxon>Bacteria</taxon>
        <taxon>Pseudomonadati</taxon>
        <taxon>Pseudomonadota</taxon>
        <taxon>Gammaproteobacteria</taxon>
        <taxon>Oceanospirillales</taxon>
        <taxon>Halomonadaceae</taxon>
        <taxon>Vreelandella</taxon>
    </lineage>
</organism>
<evidence type="ECO:0008006" key="3">
    <source>
        <dbReference type="Google" id="ProtNLM"/>
    </source>
</evidence>